<dbReference type="SUPFAM" id="SSF53649">
    <property type="entry name" value="Alkaline phosphatase-like"/>
    <property type="match status" value="1"/>
</dbReference>
<dbReference type="GO" id="GO:0046872">
    <property type="term" value="F:metal ion binding"/>
    <property type="evidence" value="ECO:0007669"/>
    <property type="project" value="InterPro"/>
</dbReference>
<evidence type="ECO:0000313" key="2">
    <source>
        <dbReference type="EMBL" id="MQN12132.1"/>
    </source>
</evidence>
<proteinExistence type="predicted"/>
<dbReference type="AlphaFoldDB" id="A0AA90UE76"/>
<protein>
    <recommendedName>
        <fullName evidence="1">Metalloenzyme domain-containing protein</fullName>
    </recommendedName>
</protein>
<gene>
    <name evidence="2" type="ORF">F7D95_04710</name>
</gene>
<dbReference type="Gene3D" id="3.40.720.10">
    <property type="entry name" value="Alkaline Phosphatase, subunit A"/>
    <property type="match status" value="1"/>
</dbReference>
<evidence type="ECO:0000313" key="3">
    <source>
        <dbReference type="Proteomes" id="UP000442105"/>
    </source>
</evidence>
<dbReference type="GO" id="GO:0003824">
    <property type="term" value="F:catalytic activity"/>
    <property type="evidence" value="ECO:0007669"/>
    <property type="project" value="InterPro"/>
</dbReference>
<organism evidence="2 3">
    <name type="scientific">Segatella copri</name>
    <dbReference type="NCBI Taxonomy" id="165179"/>
    <lineage>
        <taxon>Bacteria</taxon>
        <taxon>Pseudomonadati</taxon>
        <taxon>Bacteroidota</taxon>
        <taxon>Bacteroidia</taxon>
        <taxon>Bacteroidales</taxon>
        <taxon>Prevotellaceae</taxon>
        <taxon>Segatella</taxon>
    </lineage>
</organism>
<dbReference type="InterPro" id="IPR017850">
    <property type="entry name" value="Alkaline_phosphatase_core_sf"/>
</dbReference>
<comment type="caution">
    <text evidence="2">The sequence shown here is derived from an EMBL/GenBank/DDBJ whole genome shotgun (WGS) entry which is preliminary data.</text>
</comment>
<dbReference type="Pfam" id="PF01676">
    <property type="entry name" value="Metalloenzyme"/>
    <property type="match status" value="1"/>
</dbReference>
<evidence type="ECO:0000259" key="1">
    <source>
        <dbReference type="Pfam" id="PF01676"/>
    </source>
</evidence>
<accession>A0AA90UE76</accession>
<name>A0AA90UE76_9BACT</name>
<dbReference type="Proteomes" id="UP000442105">
    <property type="component" value="Unassembled WGS sequence"/>
</dbReference>
<dbReference type="InterPro" id="IPR006124">
    <property type="entry name" value="Metalloenzyme"/>
</dbReference>
<sequence length="346" mass="40040">MLTKLIIIERRTRLMKKKMIPLLLLLPLLFLLAVYGKDSKKEESHVVVIAIDGLRWQEVFEGARRDSLMPFLWEMGRKKGCMIGNRNRKSKMEVANGIWKSYAGYSEMLCGVTDDEHIFDNRKQYNPNRSVLELAEACSEYKDRVNAVASWDVIPYILNYRRSELPVDFRSSHRVSKQVRNDSVTLNRALKTLKEKHPKLLFVEFCETDYYGHHGKWQEYLNAAHQNDQFIRQLWECCQQDPFYKGNTTFLITCDHGRGESLGVHANRGEVDSKASWAEHGRRIKGSNQTWLVAFGKDILHLGEMEGGRTIYTKQVAPTIASILKVPFTNDDNQQPEASPIYKILK</sequence>
<reference evidence="3" key="1">
    <citation type="submission" date="2019-09" db="EMBL/GenBank/DDBJ databases">
        <title>Distinct polysaccharide growth profiles of human intestinal Prevotella copri isolates.</title>
        <authorList>
            <person name="Fehlner-Peach H."/>
            <person name="Magnabosco C."/>
            <person name="Raghavan V."/>
            <person name="Scher J.U."/>
            <person name="Tett A."/>
            <person name="Cox L.M."/>
            <person name="Gottsegen C."/>
            <person name="Watters A."/>
            <person name="Wiltshire- Gordon J.D."/>
            <person name="Segata N."/>
            <person name="Bonneau R."/>
            <person name="Littman D.R."/>
        </authorList>
    </citation>
    <scope>NUCLEOTIDE SEQUENCE [LARGE SCALE GENOMIC DNA]</scope>
    <source>
        <strain evidence="3">iAQ1179</strain>
    </source>
</reference>
<dbReference type="EMBL" id="VZCW01000114">
    <property type="protein sequence ID" value="MQN12132.1"/>
    <property type="molecule type" value="Genomic_DNA"/>
</dbReference>
<feature type="domain" description="Metalloenzyme" evidence="1">
    <location>
        <begin position="182"/>
        <end position="262"/>
    </location>
</feature>